<dbReference type="FunFam" id="1.10.510.10:FF:001512">
    <property type="entry name" value="Receptor tyrosine-protein kinase erbB-2"/>
    <property type="match status" value="1"/>
</dbReference>
<dbReference type="SMART" id="SM00219">
    <property type="entry name" value="TyrKc"/>
    <property type="match status" value="1"/>
</dbReference>
<dbReference type="GO" id="GO:0050793">
    <property type="term" value="P:regulation of developmental process"/>
    <property type="evidence" value="ECO:0007669"/>
    <property type="project" value="UniProtKB-ARBA"/>
</dbReference>
<name>A0A7L2QJD4_9PASS</name>
<dbReference type="GO" id="GO:0048468">
    <property type="term" value="P:cell development"/>
    <property type="evidence" value="ECO:0007669"/>
    <property type="project" value="UniProtKB-ARBA"/>
</dbReference>
<reference evidence="12 13" key="1">
    <citation type="submission" date="2019-09" db="EMBL/GenBank/DDBJ databases">
        <title>Bird 10,000 Genomes (B10K) Project - Family phase.</title>
        <authorList>
            <person name="Zhang G."/>
        </authorList>
    </citation>
    <scope>NUCLEOTIDE SEQUENCE [LARGE SCALE GENOMIC DNA]</scope>
    <source>
        <strain evidence="12">B10K-DU-002-83</strain>
    </source>
</reference>
<dbReference type="GO" id="GO:0005899">
    <property type="term" value="C:insulin receptor complex"/>
    <property type="evidence" value="ECO:0007669"/>
    <property type="project" value="TreeGrafter"/>
</dbReference>
<evidence type="ECO:0000256" key="1">
    <source>
        <dbReference type="ARBA" id="ARBA00004308"/>
    </source>
</evidence>
<evidence type="ECO:0000256" key="7">
    <source>
        <dbReference type="ARBA" id="ARBA00023136"/>
    </source>
</evidence>
<dbReference type="EC" id="2.7.10.1" evidence="2"/>
<protein>
    <recommendedName>
        <fullName evidence="2">receptor protein-tyrosine kinase</fullName>
        <ecNumber evidence="2">2.7.10.1</ecNumber>
    </recommendedName>
</protein>
<comment type="subcellular location">
    <subcellularLocation>
        <location evidence="1">Endomembrane system</location>
    </subcellularLocation>
</comment>
<dbReference type="InterPro" id="IPR000719">
    <property type="entry name" value="Prot_kinase_dom"/>
</dbReference>
<dbReference type="InterPro" id="IPR020635">
    <property type="entry name" value="Tyr_kinase_cat_dom"/>
</dbReference>
<dbReference type="OrthoDB" id="3256376at2759"/>
<comment type="catalytic activity">
    <reaction evidence="10">
        <text>L-tyrosyl-[protein] + ATP = O-phospho-L-tyrosyl-[protein] + ADP + H(+)</text>
        <dbReference type="Rhea" id="RHEA:10596"/>
        <dbReference type="Rhea" id="RHEA-COMP:10136"/>
        <dbReference type="Rhea" id="RHEA-COMP:20101"/>
        <dbReference type="ChEBI" id="CHEBI:15378"/>
        <dbReference type="ChEBI" id="CHEBI:30616"/>
        <dbReference type="ChEBI" id="CHEBI:46858"/>
        <dbReference type="ChEBI" id="CHEBI:61978"/>
        <dbReference type="ChEBI" id="CHEBI:456216"/>
        <dbReference type="EC" id="2.7.10.1"/>
    </reaction>
</comment>
<keyword evidence="3" id="KW-0808">Transferase</keyword>
<dbReference type="GO" id="GO:0051897">
    <property type="term" value="P:positive regulation of phosphatidylinositol 3-kinase/protein kinase B signal transduction"/>
    <property type="evidence" value="ECO:0007669"/>
    <property type="project" value="TreeGrafter"/>
</dbReference>
<dbReference type="SUPFAM" id="SSF56112">
    <property type="entry name" value="Protein kinase-like (PK-like)"/>
    <property type="match status" value="1"/>
</dbReference>
<dbReference type="PROSITE" id="PS00239">
    <property type="entry name" value="RECEPTOR_TYR_KIN_II"/>
    <property type="match status" value="1"/>
</dbReference>
<dbReference type="GO" id="GO:0005524">
    <property type="term" value="F:ATP binding"/>
    <property type="evidence" value="ECO:0007669"/>
    <property type="project" value="UniProtKB-KW"/>
</dbReference>
<proteinExistence type="predicted"/>
<feature type="non-terminal residue" evidence="12">
    <location>
        <position position="111"/>
    </location>
</feature>
<keyword evidence="6" id="KW-0067">ATP-binding</keyword>
<evidence type="ECO:0000256" key="2">
    <source>
        <dbReference type="ARBA" id="ARBA00011902"/>
    </source>
</evidence>
<dbReference type="GO" id="GO:0042593">
    <property type="term" value="P:glucose homeostasis"/>
    <property type="evidence" value="ECO:0007669"/>
    <property type="project" value="TreeGrafter"/>
</dbReference>
<dbReference type="InterPro" id="IPR002011">
    <property type="entry name" value="Tyr_kinase_rcpt_2_CS"/>
</dbReference>
<dbReference type="InterPro" id="IPR011009">
    <property type="entry name" value="Kinase-like_dom_sf"/>
</dbReference>
<keyword evidence="4" id="KW-0547">Nucleotide-binding</keyword>
<evidence type="ECO:0000256" key="8">
    <source>
        <dbReference type="ARBA" id="ARBA00023137"/>
    </source>
</evidence>
<dbReference type="Proteomes" id="UP000574191">
    <property type="component" value="Unassembled WGS sequence"/>
</dbReference>
<evidence type="ECO:0000256" key="6">
    <source>
        <dbReference type="ARBA" id="ARBA00022840"/>
    </source>
</evidence>
<dbReference type="PANTHER" id="PTHR24416">
    <property type="entry name" value="TYROSINE-PROTEIN KINASE RECEPTOR"/>
    <property type="match status" value="1"/>
</dbReference>
<evidence type="ECO:0000256" key="3">
    <source>
        <dbReference type="ARBA" id="ARBA00022679"/>
    </source>
</evidence>
<gene>
    <name evidence="12" type="primary">Insr_2</name>
    <name evidence="12" type="ORF">HYPCIN_R04798</name>
</gene>
<sequence length="111" mass="12568">MIQMAAEIADGMAYLNAKKFVHRDLAARNCMVAEDFTVKIGDFGMTRDIYETDYYRKGGKGLLPVRWMAPESLKDGVFTTYSDVWSFGVVLWEISSLAEQPYQGLSNEQVL</sequence>
<evidence type="ECO:0000256" key="4">
    <source>
        <dbReference type="ARBA" id="ARBA00022741"/>
    </source>
</evidence>
<evidence type="ECO:0000256" key="9">
    <source>
        <dbReference type="ARBA" id="ARBA00023170"/>
    </source>
</evidence>
<dbReference type="GO" id="GO:0012505">
    <property type="term" value="C:endomembrane system"/>
    <property type="evidence" value="ECO:0007669"/>
    <property type="project" value="UniProtKB-SubCell"/>
</dbReference>
<dbReference type="EMBL" id="VYZP01211557">
    <property type="protein sequence ID" value="NXR96958.1"/>
    <property type="molecule type" value="Genomic_DNA"/>
</dbReference>
<dbReference type="GO" id="GO:0043560">
    <property type="term" value="F:insulin receptor substrate binding"/>
    <property type="evidence" value="ECO:0007669"/>
    <property type="project" value="TreeGrafter"/>
</dbReference>
<dbReference type="Gene3D" id="1.10.510.10">
    <property type="entry name" value="Transferase(Phosphotransferase) domain 1"/>
    <property type="match status" value="1"/>
</dbReference>
<dbReference type="PRINTS" id="PR00109">
    <property type="entry name" value="TYRKINASE"/>
</dbReference>
<dbReference type="PROSITE" id="PS50011">
    <property type="entry name" value="PROTEIN_KINASE_DOM"/>
    <property type="match status" value="1"/>
</dbReference>
<keyword evidence="9" id="KW-0675">Receptor</keyword>
<evidence type="ECO:0000313" key="13">
    <source>
        <dbReference type="Proteomes" id="UP000574191"/>
    </source>
</evidence>
<dbReference type="PANTHER" id="PTHR24416:SF535">
    <property type="entry name" value="INSULIN RECEPTOR"/>
    <property type="match status" value="1"/>
</dbReference>
<comment type="caution">
    <text evidence="12">The sequence shown here is derived from an EMBL/GenBank/DDBJ whole genome shotgun (WGS) entry which is preliminary data.</text>
</comment>
<dbReference type="GO" id="GO:0043410">
    <property type="term" value="P:positive regulation of MAPK cascade"/>
    <property type="evidence" value="ECO:0007669"/>
    <property type="project" value="TreeGrafter"/>
</dbReference>
<dbReference type="GO" id="GO:0030424">
    <property type="term" value="C:axon"/>
    <property type="evidence" value="ECO:0007669"/>
    <property type="project" value="TreeGrafter"/>
</dbReference>
<keyword evidence="8" id="KW-0829">Tyrosine-protein kinase</keyword>
<dbReference type="InterPro" id="IPR050122">
    <property type="entry name" value="RTK"/>
</dbReference>
<evidence type="ECO:0000313" key="12">
    <source>
        <dbReference type="EMBL" id="NXR96958.1"/>
    </source>
</evidence>
<evidence type="ECO:0000256" key="5">
    <source>
        <dbReference type="ARBA" id="ARBA00022777"/>
    </source>
</evidence>
<dbReference type="GO" id="GO:0005009">
    <property type="term" value="F:insulin receptor activity"/>
    <property type="evidence" value="ECO:0007669"/>
    <property type="project" value="TreeGrafter"/>
</dbReference>
<keyword evidence="7" id="KW-0472">Membrane</keyword>
<feature type="non-terminal residue" evidence="12">
    <location>
        <position position="1"/>
    </location>
</feature>
<dbReference type="PROSITE" id="PS00109">
    <property type="entry name" value="PROTEIN_KINASE_TYR"/>
    <property type="match status" value="1"/>
</dbReference>
<accession>A0A7L2QJD4</accession>
<dbReference type="InterPro" id="IPR008266">
    <property type="entry name" value="Tyr_kinase_AS"/>
</dbReference>
<evidence type="ECO:0000256" key="10">
    <source>
        <dbReference type="ARBA" id="ARBA00051243"/>
    </source>
</evidence>
<organism evidence="12 13">
    <name type="scientific">Hypocryptadius cinnamomeus</name>
    <dbReference type="NCBI Taxonomy" id="589841"/>
    <lineage>
        <taxon>Eukaryota</taxon>
        <taxon>Metazoa</taxon>
        <taxon>Chordata</taxon>
        <taxon>Craniata</taxon>
        <taxon>Vertebrata</taxon>
        <taxon>Euteleostomi</taxon>
        <taxon>Archelosauria</taxon>
        <taxon>Archosauria</taxon>
        <taxon>Dinosauria</taxon>
        <taxon>Saurischia</taxon>
        <taxon>Theropoda</taxon>
        <taxon>Coelurosauria</taxon>
        <taxon>Aves</taxon>
        <taxon>Neognathae</taxon>
        <taxon>Neoaves</taxon>
        <taxon>Telluraves</taxon>
        <taxon>Australaves</taxon>
        <taxon>Passeriformes</taxon>
        <taxon>Sylvioidea</taxon>
        <taxon>Zosteropidae</taxon>
        <taxon>Hypocryptadius</taxon>
    </lineage>
</organism>
<dbReference type="Pfam" id="PF07714">
    <property type="entry name" value="PK_Tyr_Ser-Thr"/>
    <property type="match status" value="1"/>
</dbReference>
<keyword evidence="13" id="KW-1185">Reference proteome</keyword>
<feature type="domain" description="Protein kinase" evidence="11">
    <location>
        <begin position="1"/>
        <end position="111"/>
    </location>
</feature>
<evidence type="ECO:0000259" key="11">
    <source>
        <dbReference type="PROSITE" id="PS50011"/>
    </source>
</evidence>
<dbReference type="InterPro" id="IPR001245">
    <property type="entry name" value="Ser-Thr/Tyr_kinase_cat_dom"/>
</dbReference>
<keyword evidence="5" id="KW-0418">Kinase</keyword>
<dbReference type="GO" id="GO:0030182">
    <property type="term" value="P:neuron differentiation"/>
    <property type="evidence" value="ECO:0007669"/>
    <property type="project" value="UniProtKB-ARBA"/>
</dbReference>
<dbReference type="AlphaFoldDB" id="A0A7L2QJD4"/>